<evidence type="ECO:0008006" key="4">
    <source>
        <dbReference type="Google" id="ProtNLM"/>
    </source>
</evidence>
<comment type="caution">
    <text evidence="2">The sequence shown here is derived from an EMBL/GenBank/DDBJ whole genome shotgun (WGS) entry which is preliminary data.</text>
</comment>
<gene>
    <name evidence="2" type="ORF">FLB_14940</name>
</gene>
<proteinExistence type="predicted"/>
<dbReference type="EMBL" id="JMTM01000046">
    <property type="protein sequence ID" value="OAZ03807.1"/>
    <property type="molecule type" value="Genomic_DNA"/>
</dbReference>
<dbReference type="Proteomes" id="UP000093807">
    <property type="component" value="Unassembled WGS sequence"/>
</dbReference>
<dbReference type="SUPFAM" id="SSF63829">
    <property type="entry name" value="Calcium-dependent phosphotriesterase"/>
    <property type="match status" value="1"/>
</dbReference>
<evidence type="ECO:0000313" key="3">
    <source>
        <dbReference type="Proteomes" id="UP000093807"/>
    </source>
</evidence>
<feature type="chain" id="PRO_5008286803" description="Delta-60 repeat domain-containing protein" evidence="1">
    <location>
        <begin position="25"/>
        <end position="1293"/>
    </location>
</feature>
<dbReference type="NCBIfam" id="TIGR02608">
    <property type="entry name" value="delta_60_rpt"/>
    <property type="match status" value="9"/>
</dbReference>
<keyword evidence="1" id="KW-0732">Signal</keyword>
<reference evidence="2 3" key="1">
    <citation type="submission" date="2016-06" db="EMBL/GenBank/DDBJ databases">
        <title>Draft genome sequence of Flavobacterium succinicans strain DD5b.</title>
        <authorList>
            <person name="Poehlein A."/>
            <person name="Daniel R."/>
            <person name="Simeonova D.D."/>
        </authorList>
    </citation>
    <scope>NUCLEOTIDE SEQUENCE [LARGE SCALE GENOMIC DNA]</scope>
    <source>
        <strain evidence="2 3">DD5b</strain>
    </source>
</reference>
<dbReference type="PATRIC" id="fig|29536.5.peg.1570"/>
<dbReference type="NCBIfam" id="NF033708">
    <property type="entry name" value="T9SS_Cterm_ChiA"/>
    <property type="match status" value="1"/>
</dbReference>
<dbReference type="RefSeq" id="WP_064715315.1">
    <property type="nucleotide sequence ID" value="NZ_JMTM01000046.1"/>
</dbReference>
<organism evidence="2 3">
    <name type="scientific">Flavobacterium succinicans</name>
    <dbReference type="NCBI Taxonomy" id="29536"/>
    <lineage>
        <taxon>Bacteria</taxon>
        <taxon>Pseudomonadati</taxon>
        <taxon>Bacteroidota</taxon>
        <taxon>Flavobacteriia</taxon>
        <taxon>Flavobacteriales</taxon>
        <taxon>Flavobacteriaceae</taxon>
        <taxon>Flavobacterium</taxon>
    </lineage>
</organism>
<dbReference type="SUPFAM" id="SSF101898">
    <property type="entry name" value="NHL repeat"/>
    <property type="match status" value="1"/>
</dbReference>
<sequence length="1293" mass="138548">MPLKIKNTLLLFLVLSFGSIPVFGQQGKVDPTFNTYDDGLLGDGFDDTVRTLVVQPDGKLIVGGEFLNFNGIATPYLCRLMPDGSKDVSFTLGTGFNNKIYACLLQPDGKIVVAGSFTQFNGATVGRLVRLNSDGTRDASFSSSLGATNNIIYDMALHPDGSVFLVGSFTNFNGTTTNRMVKVLGNGTVDITFAIGTGASGLIEKVKIQSDGKIIIGGDFDLFNGVSVGKIARLNADGSLDTSFTSGLGFNNNVNAIGIQTDGKIVLGGSFTSYNGNVANRILRLNTNGAIDSSFASGIGFSSGAVETILINSSGDLLIGGSFFGTYNGTPVNRVQLFRPDGVINTAFDIGNGPASASVFALGNLMDTSWFIGGSFSIFDDQNQGKLAKIDTQGALDIGYLTSGVGLNNSVSKLLPLSDKSVIVVGNFTQFNGGVAPRIAKLNEAGEMDLTFNGLSQGANATIRNAAVQSDGKIIIVGNFTSFNGTAVNRITRLLANGSVDASFNIGLGCNGQVYGVAIQSDGKIIIVGNFSTYNGIPAVKIARLLPDGTLDAGFITGSGAEDGIIETIALQSDGKILLGGHFTIVNGISSRRIIRLNANGSRDTSFSTGTGFDAAVYSLAVQPDDKIVVGGSFATFNGNTRRRIVRLNPDGSLDTSFSIGSGFSNGTVRDILVQPNGRMLLGGTFSGTYNGGAVKRMLRLQANGTVDGSFLVNLNGTLSTMALTSDEKVLIGGTFNSVSGITKHRIARLILCIDQTKRMAGVWTNGEPTPGKELLFEDHFTIVNTTYACNCSIASGFEVKVNAGITLALRYQYDGTGLLILENEASLHQLDDQSSNSGILQLKRNTTPIRKMDYTYWSSPVQNQKLIDVSPLTLSDKFFSFDGATNDWKNELPSAVMTIGRGYIIRGPQDFSTTIPSVYQAVFIGIPNNGVYRFPVGSDQYNLLGNPYPSAIDADLFMTDENNARIIYGALYFWTHNTPIQQSGSNYIYVADDYATYNRTGGTGAVKDAAVSGGPIPSGKIASGQSFFVGTMSSIPINSKFEFKNSMRVIDQNTQFFKQATVKKTAAIEKNRIWLNMTNSGGAFKQLLVGYITGATNDWDNLYDGPSFDGHEFVDFYSINQGKNLSIQGRALPFEATDMVPLGYRSTIAGTFNISIDNRDGALARQEIWLEDKKNNTLHELTKGKYTFTAINGVENDRFILRYTNKTLDTHDNELVNKALVISVKNRKINLTSSKEAIVQVQVFDLLGRKVYDKSKINAKEWSISTLPSSEQTFIVKSTLANGAISNKKLIY</sequence>
<dbReference type="Pfam" id="PF17164">
    <property type="entry name" value="DUF5122"/>
    <property type="match status" value="12"/>
</dbReference>
<name>A0A199XQW2_9FLAO</name>
<protein>
    <recommendedName>
        <fullName evidence="4">Delta-60 repeat domain-containing protein</fullName>
    </recommendedName>
</protein>
<feature type="signal peptide" evidence="1">
    <location>
        <begin position="1"/>
        <end position="24"/>
    </location>
</feature>
<evidence type="ECO:0000313" key="2">
    <source>
        <dbReference type="EMBL" id="OAZ03807.1"/>
    </source>
</evidence>
<accession>A0A199XQW2</accession>
<dbReference type="OrthoDB" id="9805017at2"/>
<dbReference type="Gene3D" id="2.80.10.50">
    <property type="match status" value="5"/>
</dbReference>
<keyword evidence="3" id="KW-1185">Reference proteome</keyword>
<evidence type="ECO:0000256" key="1">
    <source>
        <dbReference type="SAM" id="SignalP"/>
    </source>
</evidence>
<dbReference type="InterPro" id="IPR013431">
    <property type="entry name" value="Delta_60_rpt"/>
</dbReference>